<organism evidence="3 4">
    <name type="scientific">Alloyangia pacifica</name>
    <dbReference type="NCBI Taxonomy" id="311180"/>
    <lineage>
        <taxon>Bacteria</taxon>
        <taxon>Pseudomonadati</taxon>
        <taxon>Pseudomonadota</taxon>
        <taxon>Alphaproteobacteria</taxon>
        <taxon>Rhodobacterales</taxon>
        <taxon>Roseobacteraceae</taxon>
        <taxon>Alloyangia</taxon>
    </lineage>
</organism>
<protein>
    <recommendedName>
        <fullName evidence="2">DUF6455 domain-containing protein</fullName>
    </recommendedName>
</protein>
<dbReference type="EMBL" id="FOZW01000007">
    <property type="protein sequence ID" value="SFS97738.1"/>
    <property type="molecule type" value="Genomic_DNA"/>
</dbReference>
<dbReference type="InterPro" id="IPR045601">
    <property type="entry name" value="DUF6455"/>
</dbReference>
<sequence>MLGDEARHFWMARSVARVMGLNLAEQMRRGRLRPEEYEVMVAACRGCALVEQCEKWLAEPRVQASTTPPGCRISGPLTRLRRAG</sequence>
<accession>A0A1I6U8P5</accession>
<name>A0A1I6U8P5_9RHOB</name>
<evidence type="ECO:0000259" key="2">
    <source>
        <dbReference type="Pfam" id="PF20056"/>
    </source>
</evidence>
<dbReference type="Proteomes" id="UP000199392">
    <property type="component" value="Unassembled WGS sequence"/>
</dbReference>
<evidence type="ECO:0000313" key="4">
    <source>
        <dbReference type="Proteomes" id="UP000199392"/>
    </source>
</evidence>
<dbReference type="STRING" id="311180.SAMN04488050_107241"/>
<feature type="domain" description="DUF6455" evidence="2">
    <location>
        <begin position="3"/>
        <end position="82"/>
    </location>
</feature>
<reference evidence="4" key="1">
    <citation type="submission" date="2016-10" db="EMBL/GenBank/DDBJ databases">
        <authorList>
            <person name="Varghese N."/>
            <person name="Submissions S."/>
        </authorList>
    </citation>
    <scope>NUCLEOTIDE SEQUENCE [LARGE SCALE GENOMIC DNA]</scope>
    <source>
        <strain evidence="4">DSM 26894</strain>
    </source>
</reference>
<keyword evidence="4" id="KW-1185">Reference proteome</keyword>
<proteinExistence type="predicted"/>
<evidence type="ECO:0000313" key="3">
    <source>
        <dbReference type="EMBL" id="SFS97738.1"/>
    </source>
</evidence>
<dbReference type="Pfam" id="PF20056">
    <property type="entry name" value="DUF6455"/>
    <property type="match status" value="1"/>
</dbReference>
<dbReference type="RefSeq" id="WP_245696105.1">
    <property type="nucleotide sequence ID" value="NZ_FNCL01000007.1"/>
</dbReference>
<dbReference type="AlphaFoldDB" id="A0A1I6U8P5"/>
<evidence type="ECO:0000256" key="1">
    <source>
        <dbReference type="SAM" id="MobiDB-lite"/>
    </source>
</evidence>
<feature type="region of interest" description="Disordered" evidence="1">
    <location>
        <begin position="64"/>
        <end position="84"/>
    </location>
</feature>
<gene>
    <name evidence="3" type="ORF">SAMN04488050_107241</name>
</gene>